<proteinExistence type="predicted"/>
<dbReference type="EMBL" id="BARU01000227">
    <property type="protein sequence ID" value="GAH29185.1"/>
    <property type="molecule type" value="Genomic_DNA"/>
</dbReference>
<reference evidence="1" key="1">
    <citation type="journal article" date="2014" name="Front. Microbiol.">
        <title>High frequency of phylogenetically diverse reductive dehalogenase-homologous genes in deep subseafloor sedimentary metagenomes.</title>
        <authorList>
            <person name="Kawai M."/>
            <person name="Futagami T."/>
            <person name="Toyoda A."/>
            <person name="Takaki Y."/>
            <person name="Nishi S."/>
            <person name="Hori S."/>
            <person name="Arai W."/>
            <person name="Tsubouchi T."/>
            <person name="Morono Y."/>
            <person name="Uchiyama I."/>
            <person name="Ito T."/>
            <person name="Fujiyama A."/>
            <person name="Inagaki F."/>
            <person name="Takami H."/>
        </authorList>
    </citation>
    <scope>NUCLEOTIDE SEQUENCE</scope>
    <source>
        <strain evidence="1">Expedition CK06-06</strain>
    </source>
</reference>
<sequence length="62" mass="7488">MARFDWMEKIKRKEDKITIDQAIEWLESQPRIGRNVNNCYIEPEDDALDKIIDLLKRLRKGK</sequence>
<dbReference type="EMBL" id="BART01008328">
    <property type="protein sequence ID" value="GAG53663.1"/>
    <property type="molecule type" value="Genomic_DNA"/>
</dbReference>
<accession>X0YZI2</accession>
<protein>
    <submittedName>
        <fullName evidence="1">Uncharacterized protein</fullName>
    </submittedName>
</protein>
<name>X0YZI2_9ZZZZ</name>
<organism evidence="1">
    <name type="scientific">marine sediment metagenome</name>
    <dbReference type="NCBI Taxonomy" id="412755"/>
    <lineage>
        <taxon>unclassified sequences</taxon>
        <taxon>metagenomes</taxon>
        <taxon>ecological metagenomes</taxon>
    </lineage>
</organism>
<evidence type="ECO:0000313" key="2">
    <source>
        <dbReference type="EMBL" id="GAH29185.1"/>
    </source>
</evidence>
<gene>
    <name evidence="1" type="ORF">S01H4_18762</name>
    <name evidence="2" type="ORF">S03H2_00896</name>
</gene>
<evidence type="ECO:0000313" key="1">
    <source>
        <dbReference type="EMBL" id="GAG53663.1"/>
    </source>
</evidence>
<comment type="caution">
    <text evidence="1">The sequence shown here is derived from an EMBL/GenBank/DDBJ whole genome shotgun (WGS) entry which is preliminary data.</text>
</comment>
<dbReference type="AlphaFoldDB" id="X0YZI2"/>